<comment type="caution">
    <text evidence="10">The sequence shown here is derived from an EMBL/GenBank/DDBJ whole genome shotgun (WGS) entry which is preliminary data.</text>
</comment>
<evidence type="ECO:0000256" key="4">
    <source>
        <dbReference type="ARBA" id="ARBA00022692"/>
    </source>
</evidence>
<feature type="transmembrane region" description="Helical" evidence="9">
    <location>
        <begin position="257"/>
        <end position="275"/>
    </location>
</feature>
<evidence type="ECO:0000313" key="11">
    <source>
        <dbReference type="Proteomes" id="UP000295258"/>
    </source>
</evidence>
<dbReference type="AlphaFoldDB" id="A0A4R4W3Y3"/>
<sequence>MDSFLNGTVILLGTVATLVLVAAGLAVIFGFMRIINFAHGEFVALGAFAVLVCDRNGIPFPLAVVIATLVGAIFGLIVERVLIRPLYGRLVDTLLVTFALSLLLQQGFLIGFGTSPAGIGSMGGSWKVGQYSIPQYQLFLIVMTGVLVGVLWWVFTRTMYGARARAASSASSVASTLGMDPVRINAATFTLGSACAALAGALLTPVIAVQPFMGVSYLPLAFLTVVTGGSAPLTGTTAAGSLLGVSQYTASVLTNPFLGTVAVLVVAVVVLRFLPRGMSAKWRSKV</sequence>
<comment type="similarity">
    <text evidence="8">Belongs to the binding-protein-dependent transport system permease family. LivHM subfamily.</text>
</comment>
<evidence type="ECO:0000256" key="9">
    <source>
        <dbReference type="SAM" id="Phobius"/>
    </source>
</evidence>
<evidence type="ECO:0000256" key="6">
    <source>
        <dbReference type="ARBA" id="ARBA00022989"/>
    </source>
</evidence>
<keyword evidence="2" id="KW-0813">Transport</keyword>
<keyword evidence="7 9" id="KW-0472">Membrane</keyword>
<dbReference type="InterPro" id="IPR001851">
    <property type="entry name" value="ABC_transp_permease"/>
</dbReference>
<keyword evidence="4 9" id="KW-0812">Transmembrane</keyword>
<dbReference type="CDD" id="cd06582">
    <property type="entry name" value="TM_PBP1_LivH_like"/>
    <property type="match status" value="1"/>
</dbReference>
<dbReference type="Proteomes" id="UP000295258">
    <property type="component" value="Unassembled WGS sequence"/>
</dbReference>
<dbReference type="PANTHER" id="PTHR11795:SF447">
    <property type="entry name" value="ABC TRANSPORTER PERMEASE PROTEIN"/>
    <property type="match status" value="1"/>
</dbReference>
<evidence type="ECO:0000256" key="8">
    <source>
        <dbReference type="ARBA" id="ARBA00037998"/>
    </source>
</evidence>
<proteinExistence type="inferred from homology"/>
<reference evidence="10 11" key="1">
    <citation type="submission" date="2019-03" db="EMBL/GenBank/DDBJ databases">
        <title>Draft genome sequences of novel Actinobacteria.</title>
        <authorList>
            <person name="Sahin N."/>
            <person name="Ay H."/>
            <person name="Saygin H."/>
        </authorList>
    </citation>
    <scope>NUCLEOTIDE SEQUENCE [LARGE SCALE GENOMIC DNA]</scope>
    <source>
        <strain evidence="10 11">KC310</strain>
    </source>
</reference>
<accession>A0A4R4W3Y3</accession>
<dbReference type="GO" id="GO:0006865">
    <property type="term" value="P:amino acid transport"/>
    <property type="evidence" value="ECO:0007669"/>
    <property type="project" value="UniProtKB-KW"/>
</dbReference>
<keyword evidence="11" id="KW-1185">Reference proteome</keyword>
<evidence type="ECO:0000256" key="3">
    <source>
        <dbReference type="ARBA" id="ARBA00022475"/>
    </source>
</evidence>
<feature type="transmembrane region" description="Helical" evidence="9">
    <location>
        <begin position="189"/>
        <end position="213"/>
    </location>
</feature>
<protein>
    <submittedName>
        <fullName evidence="10">Branched-chain amino acid ABC transporter permease</fullName>
    </submittedName>
</protein>
<dbReference type="Pfam" id="PF02653">
    <property type="entry name" value="BPD_transp_2"/>
    <property type="match status" value="1"/>
</dbReference>
<dbReference type="GO" id="GO:0005886">
    <property type="term" value="C:plasma membrane"/>
    <property type="evidence" value="ECO:0007669"/>
    <property type="project" value="UniProtKB-SubCell"/>
</dbReference>
<name>A0A4R4W3Y3_9ACTN</name>
<feature type="transmembrane region" description="Helical" evidence="9">
    <location>
        <begin position="133"/>
        <end position="155"/>
    </location>
</feature>
<evidence type="ECO:0000256" key="1">
    <source>
        <dbReference type="ARBA" id="ARBA00004651"/>
    </source>
</evidence>
<keyword evidence="6 9" id="KW-1133">Transmembrane helix</keyword>
<feature type="transmembrane region" description="Helical" evidence="9">
    <location>
        <begin position="58"/>
        <end position="78"/>
    </location>
</feature>
<keyword evidence="5" id="KW-0029">Amino-acid transport</keyword>
<comment type="subcellular location">
    <subcellularLocation>
        <location evidence="1">Cell membrane</location>
        <topology evidence="1">Multi-pass membrane protein</topology>
    </subcellularLocation>
</comment>
<feature type="transmembrane region" description="Helical" evidence="9">
    <location>
        <begin position="90"/>
        <end position="113"/>
    </location>
</feature>
<evidence type="ECO:0000256" key="2">
    <source>
        <dbReference type="ARBA" id="ARBA00022448"/>
    </source>
</evidence>
<dbReference type="PANTHER" id="PTHR11795">
    <property type="entry name" value="BRANCHED-CHAIN AMINO ACID TRANSPORT SYSTEM PERMEASE PROTEIN LIVH"/>
    <property type="match status" value="1"/>
</dbReference>
<keyword evidence="3" id="KW-1003">Cell membrane</keyword>
<dbReference type="RefSeq" id="WP_132593646.1">
    <property type="nucleotide sequence ID" value="NZ_SMKO01000013.1"/>
</dbReference>
<gene>
    <name evidence="10" type="ORF">E1292_08165</name>
</gene>
<evidence type="ECO:0000256" key="7">
    <source>
        <dbReference type="ARBA" id="ARBA00023136"/>
    </source>
</evidence>
<dbReference type="EMBL" id="SMKO01000013">
    <property type="protein sequence ID" value="TDD10254.1"/>
    <property type="molecule type" value="Genomic_DNA"/>
</dbReference>
<dbReference type="GO" id="GO:0022857">
    <property type="term" value="F:transmembrane transporter activity"/>
    <property type="evidence" value="ECO:0007669"/>
    <property type="project" value="InterPro"/>
</dbReference>
<organism evidence="10 11">
    <name type="scientific">Nonomuraea deserti</name>
    <dbReference type="NCBI Taxonomy" id="1848322"/>
    <lineage>
        <taxon>Bacteria</taxon>
        <taxon>Bacillati</taxon>
        <taxon>Actinomycetota</taxon>
        <taxon>Actinomycetes</taxon>
        <taxon>Streptosporangiales</taxon>
        <taxon>Streptosporangiaceae</taxon>
        <taxon>Nonomuraea</taxon>
    </lineage>
</organism>
<evidence type="ECO:0000313" key="10">
    <source>
        <dbReference type="EMBL" id="TDD10254.1"/>
    </source>
</evidence>
<feature type="transmembrane region" description="Helical" evidence="9">
    <location>
        <begin position="6"/>
        <end position="27"/>
    </location>
</feature>
<evidence type="ECO:0000256" key="5">
    <source>
        <dbReference type="ARBA" id="ARBA00022970"/>
    </source>
</evidence>
<dbReference type="InterPro" id="IPR052157">
    <property type="entry name" value="BCAA_transport_permease"/>
</dbReference>